<dbReference type="HOGENOM" id="CLU_001265_0_1_1"/>
<dbReference type="SUPFAM" id="SSF103473">
    <property type="entry name" value="MFS general substrate transporter"/>
    <property type="match status" value="1"/>
</dbReference>
<evidence type="ECO:0000313" key="8">
    <source>
        <dbReference type="EMBL" id="CCE83113.1"/>
    </source>
</evidence>
<dbReference type="Proteomes" id="UP000005222">
    <property type="component" value="Chromosome L"/>
</dbReference>
<evidence type="ECO:0000256" key="6">
    <source>
        <dbReference type="SAM" id="Phobius"/>
    </source>
</evidence>
<feature type="transmembrane region" description="Helical" evidence="6">
    <location>
        <begin position="307"/>
        <end position="327"/>
    </location>
</feature>
<dbReference type="PANTHER" id="PTHR43791">
    <property type="entry name" value="PERMEASE-RELATED"/>
    <property type="match status" value="1"/>
</dbReference>
<dbReference type="PANTHER" id="PTHR43791:SF101">
    <property type="entry name" value="HIGH-AFFINITY NICOTINIC ACID TRANSPORTER"/>
    <property type="match status" value="1"/>
</dbReference>
<dbReference type="Proteomes" id="UP000005222">
    <property type="component" value="Chromosome K"/>
</dbReference>
<dbReference type="Gene3D" id="1.20.1250.20">
    <property type="entry name" value="MFS general substrate transporter like domains"/>
    <property type="match status" value="2"/>
</dbReference>
<sequence>MKKEVEVSISVEDAKAGYVEDHVNDFKGIEKKIVRKFDLIIIPCLCIAYLFSTLDKSNIGNARVDGLTDDLHLNGNEFGNCVSLLFVTYVIFETPAALALKKIGPKYLFSLCYLLFGVCCLCTSFVTGYSSLLATRMLTGLFESSIIPCINVYLTMLYTRSEMGKRCCIVYSSGAISGAFGGVLAYGLLHLGGVRNWEGWRWLFAIEGAMSVVFFPLLFIMLPTDPRTAWWLSAEEIKVLSIRLDTYNDFHQDERFRWSEVLRAFKDISTYIICLYQFCSDLSLFGISTFLPSIIGGMGYTSYKVQLMTIPVYTMAFLGFFLTSYFSDKMGLRGYFIGACMVCEIVGYIILVVSTLIGARYFACILIGVGLYACSGLSVVWAGNNTAGHYKRATVTGLCLSIGNIGGVVSGQIFTTENAPLYLKGLKVALGTSCLAFVLNIINVFIFSRRNKRNDNILATTSQEEKPDYIDDRSPYFKFLL</sequence>
<evidence type="ECO:0000256" key="2">
    <source>
        <dbReference type="ARBA" id="ARBA00022448"/>
    </source>
</evidence>
<evidence type="ECO:0000313" key="10">
    <source>
        <dbReference type="Proteomes" id="UP000005222"/>
    </source>
</evidence>
<dbReference type="GO" id="GO:0022857">
    <property type="term" value="F:transmembrane transporter activity"/>
    <property type="evidence" value="ECO:0007669"/>
    <property type="project" value="InterPro"/>
</dbReference>
<feature type="transmembrane region" description="Helical" evidence="6">
    <location>
        <begin position="334"/>
        <end position="353"/>
    </location>
</feature>
<dbReference type="STRING" id="559304.G8YAQ9"/>
<evidence type="ECO:0000259" key="7">
    <source>
        <dbReference type="PROSITE" id="PS50850"/>
    </source>
</evidence>
<feature type="transmembrane region" description="Helical" evidence="6">
    <location>
        <begin position="107"/>
        <end position="127"/>
    </location>
</feature>
<dbReference type="InParanoid" id="G8YAQ9"/>
<feature type="transmembrane region" description="Helical" evidence="6">
    <location>
        <begin position="426"/>
        <end position="447"/>
    </location>
</feature>
<feature type="domain" description="Major facilitator superfamily (MFS) profile" evidence="7">
    <location>
        <begin position="41"/>
        <end position="452"/>
    </location>
</feature>
<dbReference type="InterPro" id="IPR020846">
    <property type="entry name" value="MFS_dom"/>
</dbReference>
<feature type="transmembrane region" description="Helical" evidence="6">
    <location>
        <begin position="82"/>
        <end position="100"/>
    </location>
</feature>
<comment type="subcellular location">
    <subcellularLocation>
        <location evidence="1">Membrane</location>
        <topology evidence="1">Multi-pass membrane protein</topology>
    </subcellularLocation>
</comment>
<evidence type="ECO:0000256" key="3">
    <source>
        <dbReference type="ARBA" id="ARBA00022692"/>
    </source>
</evidence>
<reference evidence="8" key="1">
    <citation type="submission" date="2011-10" db="EMBL/GenBank/DDBJ databases">
        <authorList>
            <person name="Genoscope - CEA"/>
        </authorList>
    </citation>
    <scope>NUCLEOTIDE SEQUENCE</scope>
</reference>
<reference evidence="10" key="2">
    <citation type="journal article" date="2012" name="G3 (Bethesda)">
        <title>Pichia sorbitophila, an interspecies yeast hybrid reveals early steps of genome resolution following polyploidization.</title>
        <authorList>
            <person name="Leh Louis V."/>
            <person name="Despons L."/>
            <person name="Friedrich A."/>
            <person name="Martin T."/>
            <person name="Durrens P."/>
            <person name="Casaregola S."/>
            <person name="Neuveglise C."/>
            <person name="Fairhead C."/>
            <person name="Marck C."/>
            <person name="Cruz J.A."/>
            <person name="Straub M.L."/>
            <person name="Kugler V."/>
            <person name="Sacerdot C."/>
            <person name="Uzunov Z."/>
            <person name="Thierry A."/>
            <person name="Weiss S."/>
            <person name="Bleykasten C."/>
            <person name="De Montigny J."/>
            <person name="Jacques N."/>
            <person name="Jung P."/>
            <person name="Lemaire M."/>
            <person name="Mallet S."/>
            <person name="Morel G."/>
            <person name="Richard G.F."/>
            <person name="Sarkar A."/>
            <person name="Savel G."/>
            <person name="Schacherer J."/>
            <person name="Seret M.L."/>
            <person name="Talla E."/>
            <person name="Samson G."/>
            <person name="Jubin C."/>
            <person name="Poulain J."/>
            <person name="Vacherie B."/>
            <person name="Barbe V."/>
            <person name="Pelletier E."/>
            <person name="Sherman D.J."/>
            <person name="Westhof E."/>
            <person name="Weissenbach J."/>
            <person name="Baret P.V."/>
            <person name="Wincker P."/>
            <person name="Gaillardin C."/>
            <person name="Dujon B."/>
            <person name="Souciet J.L."/>
        </authorList>
    </citation>
    <scope>NUCLEOTIDE SEQUENCE [LARGE SCALE GENOMIC DNA]</scope>
    <source>
        <strain evidence="10">ATCC MYA-4447 / BCRC 22081 / CBS 7064 / NBRC 10061 / NRRL Y-12695</strain>
    </source>
</reference>
<feature type="transmembrane region" description="Helical" evidence="6">
    <location>
        <begin position="393"/>
        <end position="414"/>
    </location>
</feature>
<dbReference type="OrthoDB" id="2985014at2759"/>
<dbReference type="FunFam" id="1.20.1250.20:FF:000013">
    <property type="entry name" value="MFS general substrate transporter"/>
    <property type="match status" value="1"/>
</dbReference>
<feature type="transmembrane region" description="Helical" evidence="6">
    <location>
        <begin position="273"/>
        <end position="295"/>
    </location>
</feature>
<feature type="transmembrane region" description="Helical" evidence="6">
    <location>
        <begin position="359"/>
        <end position="381"/>
    </location>
</feature>
<feature type="transmembrane region" description="Helical" evidence="6">
    <location>
        <begin position="37"/>
        <end position="54"/>
    </location>
</feature>
<dbReference type="AlphaFoldDB" id="G8YAQ9"/>
<keyword evidence="2" id="KW-0813">Transport</keyword>
<name>G8YAQ9_PICSO</name>
<proteinExistence type="predicted"/>
<dbReference type="FunFam" id="1.20.1250.20:FF:000018">
    <property type="entry name" value="MFS transporter permease"/>
    <property type="match status" value="1"/>
</dbReference>
<evidence type="ECO:0000256" key="5">
    <source>
        <dbReference type="ARBA" id="ARBA00023136"/>
    </source>
</evidence>
<gene>
    <name evidence="8" type="primary">Piso0_003685</name>
    <name evidence="8" type="ORF">GNLVRS01_PISO0K00318g</name>
    <name evidence="9" type="ORF">GNLVRS01_PISO0L00319g</name>
</gene>
<dbReference type="eggNOG" id="KOG2533">
    <property type="taxonomic scope" value="Eukaryota"/>
</dbReference>
<evidence type="ECO:0000256" key="4">
    <source>
        <dbReference type="ARBA" id="ARBA00022989"/>
    </source>
</evidence>
<dbReference type="InterPro" id="IPR011701">
    <property type="entry name" value="MFS"/>
</dbReference>
<feature type="transmembrane region" description="Helical" evidence="6">
    <location>
        <begin position="133"/>
        <end position="156"/>
    </location>
</feature>
<keyword evidence="4 6" id="KW-1133">Transmembrane helix</keyword>
<dbReference type="Pfam" id="PF07690">
    <property type="entry name" value="MFS_1"/>
    <property type="match status" value="1"/>
</dbReference>
<evidence type="ECO:0000256" key="1">
    <source>
        <dbReference type="ARBA" id="ARBA00004141"/>
    </source>
</evidence>
<organism evidence="8 10">
    <name type="scientific">Pichia sorbitophila (strain ATCC MYA-4447 / BCRC 22081 / CBS 7064 / NBRC 10061 / NRRL Y-12695)</name>
    <name type="common">Hybrid yeast</name>
    <dbReference type="NCBI Taxonomy" id="559304"/>
    <lineage>
        <taxon>Eukaryota</taxon>
        <taxon>Fungi</taxon>
        <taxon>Dikarya</taxon>
        <taxon>Ascomycota</taxon>
        <taxon>Saccharomycotina</taxon>
        <taxon>Pichiomycetes</taxon>
        <taxon>Debaryomycetaceae</taxon>
        <taxon>Millerozyma</taxon>
    </lineage>
</organism>
<dbReference type="EMBL" id="FO082048">
    <property type="protein sequence ID" value="CCE84144.1"/>
    <property type="molecule type" value="Genomic_DNA"/>
</dbReference>
<dbReference type="EMBL" id="FO082049">
    <property type="protein sequence ID" value="CCE83113.1"/>
    <property type="molecule type" value="Genomic_DNA"/>
</dbReference>
<keyword evidence="10" id="KW-1185">Reference proteome</keyword>
<dbReference type="PROSITE" id="PS50850">
    <property type="entry name" value="MFS"/>
    <property type="match status" value="1"/>
</dbReference>
<feature type="transmembrane region" description="Helical" evidence="6">
    <location>
        <begin position="168"/>
        <end position="188"/>
    </location>
</feature>
<protein>
    <submittedName>
        <fullName evidence="8">Piso0_003685 protein</fullName>
    </submittedName>
</protein>
<dbReference type="GO" id="GO:0016020">
    <property type="term" value="C:membrane"/>
    <property type="evidence" value="ECO:0007669"/>
    <property type="project" value="UniProtKB-SubCell"/>
</dbReference>
<evidence type="ECO:0000313" key="9">
    <source>
        <dbReference type="EMBL" id="CCE84144.1"/>
    </source>
</evidence>
<accession>G8YAQ9</accession>
<keyword evidence="3 6" id="KW-0812">Transmembrane</keyword>
<keyword evidence="5 6" id="KW-0472">Membrane</keyword>
<feature type="transmembrane region" description="Helical" evidence="6">
    <location>
        <begin position="200"/>
        <end position="222"/>
    </location>
</feature>
<dbReference type="InterPro" id="IPR036259">
    <property type="entry name" value="MFS_trans_sf"/>
</dbReference>